<sequence>MQTIWSRIAQVRVGCRCPHCLPSTGGVTRRAGATAANGAPRYLTSSTLWYSGIFAAAATLDAGRKVQRREKWDSAIAEVKHELAVEGRVELEVPVEETAQQDVRSEDDMLVQATTEYLGDHDMLASIEAENDARPPRWPVNTGPPLQRHNLAPESVFASPARRSQNDQRAWSAKKVEIIGISIDLLQLRTLLTLHDLGYLEQALATVPQNYAKHLTSYGSATRLRIRELQDDLRAVWKCAPSLEGYKRSDSRVPLNSLGGVPGQGRTYEPPLDLNRSLETLFRQHKRYHVSTVELLAKMSYTLSQTTSPPNLDTYNALLLGVSHVNLSEISRHVITSLTLSQLRPNEITISAILDSYTKHDDAAGFLRYVEKMRGKHNGLSLARPDIRITDAGKSRLKPKEGEPDKIIQLPYPTPRVMSSLISGLLHFAGFDTALGLCKSFSQEGWGICMAGLSSLLRDCAARNDWDAGKGVWEQIQGLAVQSRANKREVQDSIPLNAFGAMLRLCLGSGEQRIYKRIWREAVIDHGVQSQKLEGLVKSDLRRAEIQGVAERGMLEVRGRSVRSQITEKLGKKSKDDTRFASSDTTDEAQHLSQYRPIHQAGEASAMLDELSVVPAPTLLEYGFASEVKVKYTPPTSRPDESTLSATSSAPTKAMRPPTRTLEPPLSITLEQLHGTMPAGLELDEYELAERPMELTA</sequence>
<gene>
    <name evidence="3" type="ORF">B0A48_04893</name>
</gene>
<feature type="region of interest" description="Disordered" evidence="2">
    <location>
        <begin position="567"/>
        <end position="594"/>
    </location>
</feature>
<evidence type="ECO:0000313" key="3">
    <source>
        <dbReference type="EMBL" id="OQO09492.1"/>
    </source>
</evidence>
<name>A0A1V8TE49_9PEZI</name>
<dbReference type="InParanoid" id="A0A1V8TE49"/>
<evidence type="ECO:0000313" key="4">
    <source>
        <dbReference type="Proteomes" id="UP000192596"/>
    </source>
</evidence>
<dbReference type="OrthoDB" id="185373at2759"/>
<proteinExistence type="predicted"/>
<dbReference type="PANTHER" id="PTHR47447">
    <property type="entry name" value="OS03G0856100 PROTEIN"/>
    <property type="match status" value="1"/>
</dbReference>
<reference evidence="4" key="1">
    <citation type="submission" date="2017-03" db="EMBL/GenBank/DDBJ databases">
        <title>Genomes of endolithic fungi from Antarctica.</title>
        <authorList>
            <person name="Coleine C."/>
            <person name="Masonjones S."/>
            <person name="Stajich J.E."/>
        </authorList>
    </citation>
    <scope>NUCLEOTIDE SEQUENCE [LARGE SCALE GENOMIC DNA]</scope>
    <source>
        <strain evidence="4">CCFEE 5527</strain>
    </source>
</reference>
<dbReference type="PANTHER" id="PTHR47447:SF17">
    <property type="entry name" value="OS12G0638900 PROTEIN"/>
    <property type="match status" value="1"/>
</dbReference>
<dbReference type="Proteomes" id="UP000192596">
    <property type="component" value="Unassembled WGS sequence"/>
</dbReference>
<keyword evidence="1" id="KW-0677">Repeat</keyword>
<evidence type="ECO:0000256" key="1">
    <source>
        <dbReference type="ARBA" id="ARBA00022737"/>
    </source>
</evidence>
<dbReference type="EMBL" id="NAJO01000010">
    <property type="protein sequence ID" value="OQO09492.1"/>
    <property type="molecule type" value="Genomic_DNA"/>
</dbReference>
<feature type="compositionally biased region" description="Polar residues" evidence="2">
    <location>
        <begin position="642"/>
        <end position="651"/>
    </location>
</feature>
<evidence type="ECO:0000256" key="2">
    <source>
        <dbReference type="SAM" id="MobiDB-lite"/>
    </source>
</evidence>
<accession>A0A1V8TE49</accession>
<feature type="compositionally biased region" description="Basic and acidic residues" evidence="2">
    <location>
        <begin position="569"/>
        <end position="579"/>
    </location>
</feature>
<protein>
    <recommendedName>
        <fullName evidence="5">Pentatricopeptide repeat domain-containing protein</fullName>
    </recommendedName>
</protein>
<dbReference type="InterPro" id="IPR011990">
    <property type="entry name" value="TPR-like_helical_dom_sf"/>
</dbReference>
<organism evidence="3 4">
    <name type="scientific">Cryoendolithus antarcticus</name>
    <dbReference type="NCBI Taxonomy" id="1507870"/>
    <lineage>
        <taxon>Eukaryota</taxon>
        <taxon>Fungi</taxon>
        <taxon>Dikarya</taxon>
        <taxon>Ascomycota</taxon>
        <taxon>Pezizomycotina</taxon>
        <taxon>Dothideomycetes</taxon>
        <taxon>Dothideomycetidae</taxon>
        <taxon>Cladosporiales</taxon>
        <taxon>Cladosporiaceae</taxon>
        <taxon>Cryoendolithus</taxon>
    </lineage>
</organism>
<keyword evidence="4" id="KW-1185">Reference proteome</keyword>
<dbReference type="STRING" id="1507870.A0A1V8TE49"/>
<comment type="caution">
    <text evidence="3">The sequence shown here is derived from an EMBL/GenBank/DDBJ whole genome shotgun (WGS) entry which is preliminary data.</text>
</comment>
<evidence type="ECO:0008006" key="5">
    <source>
        <dbReference type="Google" id="ProtNLM"/>
    </source>
</evidence>
<dbReference type="AlphaFoldDB" id="A0A1V8TE49"/>
<feature type="region of interest" description="Disordered" evidence="2">
    <location>
        <begin position="632"/>
        <end position="664"/>
    </location>
</feature>
<dbReference type="Gene3D" id="1.25.40.10">
    <property type="entry name" value="Tetratricopeptide repeat domain"/>
    <property type="match status" value="1"/>
</dbReference>